<evidence type="ECO:0000313" key="1">
    <source>
        <dbReference type="EMBL" id="OGM33330.1"/>
    </source>
</evidence>
<proteinExistence type="predicted"/>
<reference evidence="1 2" key="1">
    <citation type="journal article" date="2016" name="Nat. Commun.">
        <title>Thousands of microbial genomes shed light on interconnected biogeochemical processes in an aquifer system.</title>
        <authorList>
            <person name="Anantharaman K."/>
            <person name="Brown C.T."/>
            <person name="Hug L.A."/>
            <person name="Sharon I."/>
            <person name="Castelle C.J."/>
            <person name="Probst A.J."/>
            <person name="Thomas B.C."/>
            <person name="Singh A."/>
            <person name="Wilkins M.J."/>
            <person name="Karaoz U."/>
            <person name="Brodie E.L."/>
            <person name="Williams K.H."/>
            <person name="Hubbard S.S."/>
            <person name="Banfield J.F."/>
        </authorList>
    </citation>
    <scope>NUCLEOTIDE SEQUENCE [LARGE SCALE GENOMIC DNA]</scope>
</reference>
<dbReference type="SUPFAM" id="SSF48452">
    <property type="entry name" value="TPR-like"/>
    <property type="match status" value="1"/>
</dbReference>
<dbReference type="Gene3D" id="1.25.40.10">
    <property type="entry name" value="Tetratricopeptide repeat domain"/>
    <property type="match status" value="1"/>
</dbReference>
<gene>
    <name evidence="1" type="ORF">A3D01_00365</name>
</gene>
<dbReference type="AlphaFoldDB" id="A0A1F7Z1I5"/>
<sequence length="222" mass="25910">MQMKLRKLVMIFILSLLILTVFILSEVIYLVNNRPSAFSIFYIRFSKHYALKNDITSSLKLLTHAAYLGIIDQSQEYPEHINNNFRPEIVLDKNNEELNRDIITYIKNLNIPSTRNTDVLVFTSKIFYYLALISYNNNDYNNAEKFLALSAYLTPENSPSHVELSNLYLIQGKYDSARSAIYFCLNFELPYAPCDYFVKNNFEKGKTEPVGFKKEDVDKTYK</sequence>
<protein>
    <submittedName>
        <fullName evidence="1">Uncharacterized protein</fullName>
    </submittedName>
</protein>
<comment type="caution">
    <text evidence="1">The sequence shown here is derived from an EMBL/GenBank/DDBJ whole genome shotgun (WGS) entry which is preliminary data.</text>
</comment>
<accession>A0A1F7Z1I5</accession>
<evidence type="ECO:0000313" key="2">
    <source>
        <dbReference type="Proteomes" id="UP000177169"/>
    </source>
</evidence>
<dbReference type="InterPro" id="IPR011990">
    <property type="entry name" value="TPR-like_helical_dom_sf"/>
</dbReference>
<dbReference type="EMBL" id="MGGR01000019">
    <property type="protein sequence ID" value="OGM33330.1"/>
    <property type="molecule type" value="Genomic_DNA"/>
</dbReference>
<dbReference type="Proteomes" id="UP000177169">
    <property type="component" value="Unassembled WGS sequence"/>
</dbReference>
<name>A0A1F7Z1I5_9BACT</name>
<organism evidence="1 2">
    <name type="scientific">Candidatus Woesebacteria bacterium RIFCSPHIGHO2_02_FULL_39_13</name>
    <dbReference type="NCBI Taxonomy" id="1802505"/>
    <lineage>
        <taxon>Bacteria</taxon>
        <taxon>Candidatus Woeseibacteriota</taxon>
    </lineage>
</organism>